<evidence type="ECO:0000256" key="6">
    <source>
        <dbReference type="ARBA" id="ARBA00022723"/>
    </source>
</evidence>
<dbReference type="Gene3D" id="1.25.50.20">
    <property type="match status" value="1"/>
</dbReference>
<protein>
    <recommendedName>
        <fullName evidence="17">Aminopeptidase</fullName>
        <ecNumber evidence="17">3.4.11.-</ecNumber>
    </recommendedName>
</protein>
<dbReference type="SUPFAM" id="SSF63737">
    <property type="entry name" value="Leukotriene A4 hydrolase N-terminal domain"/>
    <property type="match status" value="1"/>
</dbReference>
<dbReference type="SUPFAM" id="SSF55486">
    <property type="entry name" value="Metalloproteases ('zincins'), catalytic domain"/>
    <property type="match status" value="1"/>
</dbReference>
<comment type="similarity">
    <text evidence="2 17">Belongs to the peptidase M1 family.</text>
</comment>
<name>A0A6J2SZH8_DROLE</name>
<evidence type="ECO:0000256" key="7">
    <source>
        <dbReference type="ARBA" id="ARBA00022729"/>
    </source>
</evidence>
<dbReference type="GO" id="GO:0006508">
    <property type="term" value="P:proteolysis"/>
    <property type="evidence" value="ECO:0007669"/>
    <property type="project" value="UniProtKB-KW"/>
</dbReference>
<evidence type="ECO:0000256" key="5">
    <source>
        <dbReference type="ARBA" id="ARBA00022670"/>
    </source>
</evidence>
<keyword evidence="22" id="KW-1185">Reference proteome</keyword>
<keyword evidence="3" id="KW-1003">Cell membrane</keyword>
<feature type="site" description="Transition state stabilizer" evidence="16">
    <location>
        <position position="429"/>
    </location>
</feature>
<dbReference type="InterPro" id="IPR027268">
    <property type="entry name" value="Peptidase_M4/M1_CTD_sf"/>
</dbReference>
<feature type="binding site" evidence="15">
    <location>
        <position position="344"/>
    </location>
    <ligand>
        <name>Zn(2+)</name>
        <dbReference type="ChEBI" id="CHEBI:29105"/>
        <note>catalytic</note>
    </ligand>
</feature>
<keyword evidence="12" id="KW-0325">Glycoprotein</keyword>
<dbReference type="RefSeq" id="XP_030370006.1">
    <property type="nucleotide sequence ID" value="XM_030514146.1"/>
</dbReference>
<dbReference type="Proteomes" id="UP000504634">
    <property type="component" value="Unplaced"/>
</dbReference>
<evidence type="ECO:0000313" key="22">
    <source>
        <dbReference type="Proteomes" id="UP000504634"/>
    </source>
</evidence>
<keyword evidence="5 17" id="KW-0645">Protease</keyword>
<keyword evidence="13" id="KW-0449">Lipoprotein</keyword>
<dbReference type="AlphaFoldDB" id="A0A6J2SZH8"/>
<evidence type="ECO:0000256" key="8">
    <source>
        <dbReference type="ARBA" id="ARBA00022801"/>
    </source>
</evidence>
<dbReference type="InterPro" id="IPR001930">
    <property type="entry name" value="Peptidase_M1"/>
</dbReference>
<keyword evidence="6 15" id="KW-0479">Metal-binding</keyword>
<dbReference type="PANTHER" id="PTHR11533">
    <property type="entry name" value="PROTEASE M1 ZINC METALLOPROTEASE"/>
    <property type="match status" value="1"/>
</dbReference>
<keyword evidence="4" id="KW-0336">GPI-anchor</keyword>
<dbReference type="GO" id="GO:0008270">
    <property type="term" value="F:zinc ion binding"/>
    <property type="evidence" value="ECO:0007669"/>
    <property type="project" value="UniProtKB-UniRule"/>
</dbReference>
<evidence type="ECO:0000256" key="10">
    <source>
        <dbReference type="ARBA" id="ARBA00023049"/>
    </source>
</evidence>
<dbReference type="GO" id="GO:0005886">
    <property type="term" value="C:plasma membrane"/>
    <property type="evidence" value="ECO:0007669"/>
    <property type="project" value="UniProtKB-SubCell"/>
</dbReference>
<evidence type="ECO:0000256" key="1">
    <source>
        <dbReference type="ARBA" id="ARBA00004609"/>
    </source>
</evidence>
<dbReference type="GO" id="GO:0043171">
    <property type="term" value="P:peptide catabolic process"/>
    <property type="evidence" value="ECO:0007669"/>
    <property type="project" value="TreeGrafter"/>
</dbReference>
<dbReference type="PRINTS" id="PR00756">
    <property type="entry name" value="ALADIPTASE"/>
</dbReference>
<comment type="cofactor">
    <cofactor evidence="15 17">
        <name>Zn(2+)</name>
        <dbReference type="ChEBI" id="CHEBI:29105"/>
    </cofactor>
    <text evidence="15 17">Binds 1 zinc ion per subunit.</text>
</comment>
<evidence type="ECO:0000256" key="15">
    <source>
        <dbReference type="PIRSR" id="PIRSR634016-3"/>
    </source>
</evidence>
<evidence type="ECO:0000256" key="2">
    <source>
        <dbReference type="ARBA" id="ARBA00010136"/>
    </source>
</evidence>
<organism evidence="22 23">
    <name type="scientific">Drosophila lebanonensis</name>
    <name type="common">Fruit fly</name>
    <name type="synonym">Scaptodrosophila lebanonensis</name>
    <dbReference type="NCBI Taxonomy" id="7225"/>
    <lineage>
        <taxon>Eukaryota</taxon>
        <taxon>Metazoa</taxon>
        <taxon>Ecdysozoa</taxon>
        <taxon>Arthropoda</taxon>
        <taxon>Hexapoda</taxon>
        <taxon>Insecta</taxon>
        <taxon>Pterygota</taxon>
        <taxon>Neoptera</taxon>
        <taxon>Endopterygota</taxon>
        <taxon>Diptera</taxon>
        <taxon>Brachycera</taxon>
        <taxon>Muscomorpha</taxon>
        <taxon>Ephydroidea</taxon>
        <taxon>Drosophilidae</taxon>
        <taxon>Scaptodrosophila</taxon>
    </lineage>
</organism>
<dbReference type="GO" id="GO:0070006">
    <property type="term" value="F:metalloaminopeptidase activity"/>
    <property type="evidence" value="ECO:0007669"/>
    <property type="project" value="TreeGrafter"/>
</dbReference>
<dbReference type="InterPro" id="IPR024571">
    <property type="entry name" value="ERAP1-like_C_dom"/>
</dbReference>
<dbReference type="FunFam" id="2.60.40.1730:FF:000013">
    <property type="entry name" value="Aminopeptidase"/>
    <property type="match status" value="1"/>
</dbReference>
<dbReference type="GO" id="GO:0098552">
    <property type="term" value="C:side of membrane"/>
    <property type="evidence" value="ECO:0007669"/>
    <property type="project" value="UniProtKB-KW"/>
</dbReference>
<dbReference type="Pfam" id="PF01433">
    <property type="entry name" value="Peptidase_M1"/>
    <property type="match status" value="1"/>
</dbReference>
<evidence type="ECO:0000256" key="12">
    <source>
        <dbReference type="ARBA" id="ARBA00023180"/>
    </source>
</evidence>
<feature type="chain" id="PRO_5026648748" description="Aminopeptidase" evidence="18">
    <location>
        <begin position="27"/>
        <end position="930"/>
    </location>
</feature>
<dbReference type="GeneID" id="115620752"/>
<proteinExistence type="inferred from homology"/>
<keyword evidence="11" id="KW-0472">Membrane</keyword>
<dbReference type="InterPro" id="IPR014782">
    <property type="entry name" value="Peptidase_M1_dom"/>
</dbReference>
<sequence length="930" mass="107116">MDGRRSGISALIALLLALALIGACTADDYRLSRGVLPSLYNISIRPYLLISDADKQFSFDGDVSITLYGIDEGVQQITLHKDYIEILDCWLYDVAGNLLEEIASERLIYEEQTDKLTVPLTQVMLANQNYTLRFKYIGQMRDGMAGLFRANYIEEQTGDIKWLGVTQMQRIDARVVFPCFDEPAFKAKFQLHITRPDNYNAISNTKIIGSTAEGNGLYVDHFDVTPVMSTYLVAFIISEYTSRKSSDGNFAVISRPEFFDKTKFSFSVGERTLQAYNELFKQPYSELGNELLQYASSPKFPHNGMENWGLIIYSDAVLVQEPGYTDGWSNKEFTIRIIAHETSHMWFGDSVTFQWWSYFWLNEAFARYYEYFMAHQLYPEYQLDQQFVVRQLQLIFKNDALVGTQPMTSPEATIETPSEIGYKFSSIAYAKGASIVRMWRNAMGHENFDASISEYLKMYHGSNTVPQHLFDCLKQHWPAQQIVDLDQFFYDYTEQVGYPVLYVKRVQENGRISFEHNRYLLSPSDGSDTTIRYTIPITYTTNLSPNFQNLTPSFYIQKNASTYYLDLNQHIDWIVVNLRQSNYYRVFYDSGLLQRLQLALSASGHSGVAVENRAQIIDDLFNFAHAEMLDYVEVFKFMEYLVEETEYVPWYAVYDGLERVAPRLTLEQLTCFSIYLQDITKKVFDRLGIVRPNDTVLDVFNRNKQVSWLCKYQHKECNKQVLETVTSLETQAEKPLPDFRETLYCAASRAGKYATILGYYRTETYPSEQHMLWLAASCTSDYRAHYENEILGNVTVSLITSGVAQLYQQNPEHVTPIFEMLTDDIKKLADALDSWSETAKVLSELAGYFTTRTQKQMLEEFIAQNGSLFGRSVDTLHTAVQDVGDNLEWSEKRLGRLVQYLGERNSGTIKKLLNVLLLLPMLSLSLRLKL</sequence>
<evidence type="ECO:0000256" key="11">
    <source>
        <dbReference type="ARBA" id="ARBA00023136"/>
    </source>
</evidence>
<evidence type="ECO:0000256" key="4">
    <source>
        <dbReference type="ARBA" id="ARBA00022622"/>
    </source>
</evidence>
<comment type="subcellular location">
    <subcellularLocation>
        <location evidence="1">Cell membrane</location>
        <topology evidence="1">Lipid-anchor</topology>
        <topology evidence="1">GPI-anchor</topology>
    </subcellularLocation>
</comment>
<evidence type="ECO:0000256" key="18">
    <source>
        <dbReference type="SAM" id="SignalP"/>
    </source>
</evidence>
<evidence type="ECO:0000256" key="3">
    <source>
        <dbReference type="ARBA" id="ARBA00022475"/>
    </source>
</evidence>
<feature type="domain" description="Peptidase M1 membrane alanine aminopeptidase" evidence="19">
    <location>
        <begin position="265"/>
        <end position="488"/>
    </location>
</feature>
<dbReference type="Gene3D" id="1.10.390.10">
    <property type="entry name" value="Neutral Protease Domain 2"/>
    <property type="match status" value="1"/>
</dbReference>
<reference evidence="23" key="1">
    <citation type="submission" date="2025-08" db="UniProtKB">
        <authorList>
            <consortium name="RefSeq"/>
        </authorList>
    </citation>
    <scope>IDENTIFICATION</scope>
    <source>
        <strain evidence="23">11010-0011.00</strain>
        <tissue evidence="23">Whole body</tissue>
    </source>
</reference>
<feature type="active site" description="Proton acceptor" evidence="14">
    <location>
        <position position="341"/>
    </location>
</feature>
<evidence type="ECO:0000256" key="16">
    <source>
        <dbReference type="PIRSR" id="PIRSR634016-4"/>
    </source>
</evidence>
<dbReference type="CDD" id="cd09601">
    <property type="entry name" value="M1_APN-Q_like"/>
    <property type="match status" value="1"/>
</dbReference>
<dbReference type="OrthoDB" id="10031169at2759"/>
<dbReference type="InterPro" id="IPR034016">
    <property type="entry name" value="M1_APN-typ"/>
</dbReference>
<feature type="signal peptide" evidence="18">
    <location>
        <begin position="1"/>
        <end position="26"/>
    </location>
</feature>
<evidence type="ECO:0000256" key="13">
    <source>
        <dbReference type="ARBA" id="ARBA00023288"/>
    </source>
</evidence>
<evidence type="ECO:0000259" key="21">
    <source>
        <dbReference type="Pfam" id="PF17900"/>
    </source>
</evidence>
<dbReference type="PROSITE" id="PS51257">
    <property type="entry name" value="PROKAR_LIPOPROTEIN"/>
    <property type="match status" value="1"/>
</dbReference>
<feature type="binding site" evidence="15">
    <location>
        <position position="340"/>
    </location>
    <ligand>
        <name>Zn(2+)</name>
        <dbReference type="ChEBI" id="CHEBI:29105"/>
        <note>catalytic</note>
    </ligand>
</feature>
<dbReference type="Gene3D" id="2.60.40.1730">
    <property type="entry name" value="tricorn interacting facor f3 domain"/>
    <property type="match status" value="1"/>
</dbReference>
<evidence type="ECO:0000259" key="19">
    <source>
        <dbReference type="Pfam" id="PF01433"/>
    </source>
</evidence>
<evidence type="ECO:0000256" key="9">
    <source>
        <dbReference type="ARBA" id="ARBA00022833"/>
    </source>
</evidence>
<dbReference type="InterPro" id="IPR042097">
    <property type="entry name" value="Aminopeptidase_N-like_N_sf"/>
</dbReference>
<dbReference type="GO" id="GO:0005737">
    <property type="term" value="C:cytoplasm"/>
    <property type="evidence" value="ECO:0007669"/>
    <property type="project" value="TreeGrafter"/>
</dbReference>
<dbReference type="GO" id="GO:0005615">
    <property type="term" value="C:extracellular space"/>
    <property type="evidence" value="ECO:0007669"/>
    <property type="project" value="TreeGrafter"/>
</dbReference>
<keyword evidence="8 17" id="KW-0378">Hydrolase</keyword>
<feature type="domain" description="ERAP1-like C-terminal" evidence="20">
    <location>
        <begin position="573"/>
        <end position="874"/>
    </location>
</feature>
<dbReference type="FunFam" id="2.60.40.1910:FF:000008">
    <property type="entry name" value="Aminopeptidase"/>
    <property type="match status" value="1"/>
</dbReference>
<accession>A0A6J2SZH8</accession>
<dbReference type="PANTHER" id="PTHR11533:SF301">
    <property type="entry name" value="AMINOPEPTIDASE"/>
    <property type="match status" value="1"/>
</dbReference>
<evidence type="ECO:0000256" key="14">
    <source>
        <dbReference type="PIRSR" id="PIRSR634016-1"/>
    </source>
</evidence>
<keyword evidence="17 23" id="KW-0031">Aminopeptidase</keyword>
<feature type="domain" description="Aminopeptidase N-like N-terminal" evidence="21">
    <location>
        <begin position="37"/>
        <end position="232"/>
    </location>
</feature>
<keyword evidence="9 15" id="KW-0862">Zinc</keyword>
<keyword evidence="10 17" id="KW-0482">Metalloprotease</keyword>
<dbReference type="InterPro" id="IPR045357">
    <property type="entry name" value="Aminopeptidase_N-like_N"/>
</dbReference>
<dbReference type="Pfam" id="PF11838">
    <property type="entry name" value="ERAP1_C"/>
    <property type="match status" value="1"/>
</dbReference>
<dbReference type="InterPro" id="IPR050344">
    <property type="entry name" value="Peptidase_M1_aminopeptidases"/>
</dbReference>
<feature type="binding site" evidence="15">
    <location>
        <position position="363"/>
    </location>
    <ligand>
        <name>Zn(2+)</name>
        <dbReference type="ChEBI" id="CHEBI:29105"/>
        <note>catalytic</note>
    </ligand>
</feature>
<dbReference type="GO" id="GO:0042277">
    <property type="term" value="F:peptide binding"/>
    <property type="evidence" value="ECO:0007669"/>
    <property type="project" value="TreeGrafter"/>
</dbReference>
<dbReference type="Gene3D" id="2.60.40.1910">
    <property type="match status" value="1"/>
</dbReference>
<gene>
    <name evidence="23" type="primary">LOC115620752</name>
</gene>
<evidence type="ECO:0000259" key="20">
    <source>
        <dbReference type="Pfam" id="PF11838"/>
    </source>
</evidence>
<evidence type="ECO:0000313" key="23">
    <source>
        <dbReference type="RefSeq" id="XP_030370006.1"/>
    </source>
</evidence>
<evidence type="ECO:0000256" key="17">
    <source>
        <dbReference type="RuleBase" id="RU364040"/>
    </source>
</evidence>
<dbReference type="EC" id="3.4.11.-" evidence="17"/>
<keyword evidence="7 18" id="KW-0732">Signal</keyword>
<dbReference type="Pfam" id="PF17900">
    <property type="entry name" value="Peptidase_M1_N"/>
    <property type="match status" value="1"/>
</dbReference>